<name>A0A9X9Q4P4_GULGU</name>
<dbReference type="AlphaFoldDB" id="A0A9X9Q4P4"/>
<accession>A0A9X9Q4P4</accession>
<keyword evidence="3" id="KW-1185">Reference proteome</keyword>
<feature type="compositionally biased region" description="Basic residues" evidence="1">
    <location>
        <begin position="49"/>
        <end position="61"/>
    </location>
</feature>
<gene>
    <name evidence="2" type="ORF">BN2614_LOCUS2</name>
</gene>
<evidence type="ECO:0000313" key="2">
    <source>
        <dbReference type="EMBL" id="VCX10726.1"/>
    </source>
</evidence>
<feature type="non-terminal residue" evidence="2">
    <location>
        <position position="1"/>
    </location>
</feature>
<feature type="region of interest" description="Disordered" evidence="1">
    <location>
        <begin position="29"/>
        <end position="91"/>
    </location>
</feature>
<organism evidence="2 3">
    <name type="scientific">Gulo gulo</name>
    <name type="common">Wolverine</name>
    <name type="synonym">Gluton</name>
    <dbReference type="NCBI Taxonomy" id="48420"/>
    <lineage>
        <taxon>Eukaryota</taxon>
        <taxon>Metazoa</taxon>
        <taxon>Chordata</taxon>
        <taxon>Craniata</taxon>
        <taxon>Vertebrata</taxon>
        <taxon>Euteleostomi</taxon>
        <taxon>Mammalia</taxon>
        <taxon>Eutheria</taxon>
        <taxon>Laurasiatheria</taxon>
        <taxon>Carnivora</taxon>
        <taxon>Caniformia</taxon>
        <taxon>Musteloidea</taxon>
        <taxon>Mustelidae</taxon>
        <taxon>Guloninae</taxon>
        <taxon>Gulo</taxon>
    </lineage>
</organism>
<evidence type="ECO:0000313" key="3">
    <source>
        <dbReference type="Proteomes" id="UP000269945"/>
    </source>
</evidence>
<feature type="compositionally biased region" description="Basic and acidic residues" evidence="1">
    <location>
        <begin position="29"/>
        <end position="48"/>
    </location>
</feature>
<proteinExistence type="predicted"/>
<comment type="caution">
    <text evidence="2">The sequence shown here is derived from an EMBL/GenBank/DDBJ whole genome shotgun (WGS) entry which is preliminary data.</text>
</comment>
<dbReference type="Proteomes" id="UP000269945">
    <property type="component" value="Unassembled WGS sequence"/>
</dbReference>
<reference evidence="2 3" key="1">
    <citation type="submission" date="2018-10" db="EMBL/GenBank/DDBJ databases">
        <authorList>
            <person name="Ekblom R."/>
            <person name="Jareborg N."/>
        </authorList>
    </citation>
    <scope>NUCLEOTIDE SEQUENCE [LARGE SCALE GENOMIC DNA]</scope>
    <source>
        <tissue evidence="2">Muscle</tissue>
    </source>
</reference>
<evidence type="ECO:0000256" key="1">
    <source>
        <dbReference type="SAM" id="MobiDB-lite"/>
    </source>
</evidence>
<sequence length="91" mass="10639">GKCCVVSEEGRRYKIPLQALVWRNSEPKSVETLKRKIRGEEKESEDRKAKGRKSLKKPRRRPSAERRQRPTHLQKHLRSERPYHAAAAALV</sequence>
<dbReference type="EMBL" id="CYRY02034446">
    <property type="protein sequence ID" value="VCX10726.1"/>
    <property type="molecule type" value="Genomic_DNA"/>
</dbReference>
<feature type="non-terminal residue" evidence="2">
    <location>
        <position position="91"/>
    </location>
</feature>
<protein>
    <submittedName>
        <fullName evidence="2">Uncharacterized protein</fullName>
    </submittedName>
</protein>